<dbReference type="Proteomes" id="UP001596145">
    <property type="component" value="Unassembled WGS sequence"/>
</dbReference>
<name>A0ABD5QVL3_9EURY</name>
<protein>
    <recommendedName>
        <fullName evidence="2">DUF8145 domain-containing protein</fullName>
    </recommendedName>
</protein>
<comment type="caution">
    <text evidence="3">The sequence shown here is derived from an EMBL/GenBank/DDBJ whole genome shotgun (WGS) entry which is preliminary data.</text>
</comment>
<evidence type="ECO:0000256" key="1">
    <source>
        <dbReference type="SAM" id="MobiDB-lite"/>
    </source>
</evidence>
<organism evidence="3 4">
    <name type="scientific">Halorubrum glutamatedens</name>
    <dbReference type="NCBI Taxonomy" id="2707018"/>
    <lineage>
        <taxon>Archaea</taxon>
        <taxon>Methanobacteriati</taxon>
        <taxon>Methanobacteriota</taxon>
        <taxon>Stenosarchaea group</taxon>
        <taxon>Halobacteria</taxon>
        <taxon>Halobacteriales</taxon>
        <taxon>Haloferacaceae</taxon>
        <taxon>Halorubrum</taxon>
    </lineage>
</organism>
<keyword evidence="4" id="KW-1185">Reference proteome</keyword>
<evidence type="ECO:0000313" key="3">
    <source>
        <dbReference type="EMBL" id="MFC5136145.1"/>
    </source>
</evidence>
<gene>
    <name evidence="3" type="ORF">ACFPJA_15630</name>
</gene>
<dbReference type="RefSeq" id="WP_122105917.1">
    <property type="nucleotide sequence ID" value="NZ_JBHSKV010000021.1"/>
</dbReference>
<proteinExistence type="predicted"/>
<reference evidence="3 4" key="1">
    <citation type="journal article" date="2019" name="Int. J. Syst. Evol. Microbiol.">
        <title>The Global Catalogue of Microorganisms (GCM) 10K type strain sequencing project: providing services to taxonomists for standard genome sequencing and annotation.</title>
        <authorList>
            <consortium name="The Broad Institute Genomics Platform"/>
            <consortium name="The Broad Institute Genome Sequencing Center for Infectious Disease"/>
            <person name="Wu L."/>
            <person name="Ma J."/>
        </authorList>
    </citation>
    <scope>NUCLEOTIDE SEQUENCE [LARGE SCALE GENOMIC DNA]</scope>
    <source>
        <strain evidence="3 4">CGMCC 1.16026</strain>
    </source>
</reference>
<dbReference type="Pfam" id="PF26470">
    <property type="entry name" value="DUF8145"/>
    <property type="match status" value="1"/>
</dbReference>
<dbReference type="InterPro" id="IPR058458">
    <property type="entry name" value="DUF8145"/>
</dbReference>
<feature type="domain" description="DUF8145" evidence="2">
    <location>
        <begin position="3"/>
        <end position="67"/>
    </location>
</feature>
<feature type="region of interest" description="Disordered" evidence="1">
    <location>
        <begin position="60"/>
        <end position="80"/>
    </location>
</feature>
<dbReference type="AlphaFoldDB" id="A0ABD5QVL3"/>
<accession>A0ABD5QVL3</accession>
<dbReference type="EMBL" id="JBHSKV010000021">
    <property type="protein sequence ID" value="MFC5136145.1"/>
    <property type="molecule type" value="Genomic_DNA"/>
</dbReference>
<evidence type="ECO:0000313" key="4">
    <source>
        <dbReference type="Proteomes" id="UP001596145"/>
    </source>
</evidence>
<sequence>MYVPDDPPEVCPACGDRYESVSRHADGFTVNLLENERYRRVCFHPATTAAGEPALDCYHHAHAETTGEESDGPTVPAERS</sequence>
<evidence type="ECO:0000259" key="2">
    <source>
        <dbReference type="Pfam" id="PF26470"/>
    </source>
</evidence>